<dbReference type="InterPro" id="IPR013229">
    <property type="entry name" value="PEGA"/>
</dbReference>
<dbReference type="AlphaFoldDB" id="A0A172WFQ3"/>
<feature type="region of interest" description="Disordered" evidence="1">
    <location>
        <begin position="208"/>
        <end position="229"/>
    </location>
</feature>
<feature type="domain" description="PEGA" evidence="2">
    <location>
        <begin position="181"/>
        <end position="216"/>
    </location>
</feature>
<protein>
    <recommendedName>
        <fullName evidence="2">PEGA domain-containing protein</fullName>
    </recommendedName>
</protein>
<dbReference type="Pfam" id="PF08308">
    <property type="entry name" value="PEGA"/>
    <property type="match status" value="1"/>
</dbReference>
<keyword evidence="4" id="KW-1185">Reference proteome</keyword>
<accession>A0A172WFQ3</accession>
<evidence type="ECO:0000259" key="2">
    <source>
        <dbReference type="Pfam" id="PF08308"/>
    </source>
</evidence>
<evidence type="ECO:0000313" key="4">
    <source>
        <dbReference type="Proteomes" id="UP000076969"/>
    </source>
</evidence>
<evidence type="ECO:0000313" key="3">
    <source>
        <dbReference type="EMBL" id="ANF22264.1"/>
    </source>
</evidence>
<dbReference type="GeneID" id="28495129"/>
<proteinExistence type="predicted"/>
<feature type="compositionally biased region" description="Basic and acidic residues" evidence="1">
    <location>
        <begin position="217"/>
        <end position="229"/>
    </location>
</feature>
<gene>
    <name evidence="3" type="ORF">A7C91_03005</name>
</gene>
<evidence type="ECO:0000256" key="1">
    <source>
        <dbReference type="SAM" id="MobiDB-lite"/>
    </source>
</evidence>
<reference evidence="4" key="1">
    <citation type="journal article" date="2016" name="Syst. Appl. Microbiol.">
        <title>Thermococcus piezophilus sp. nov., a novel hyperthermophilic and piezophilic archaeon with a broad pressure range for growth, isolated from a deepest hydrothermal vent at the Mid-Cayman Rise.</title>
        <authorList>
            <person name="Dalmasso C."/>
            <person name="Oger P."/>
            <person name="Selva G."/>
            <person name="Courtine D."/>
            <person name="L'Haridon S."/>
            <person name="Garlaschelli A."/>
            <person name="Roussel E."/>
            <person name="Miyazaki J."/>
            <person name="Reveillaud J."/>
            <person name="Jebbar M."/>
            <person name="Takai K."/>
            <person name="Maignien L."/>
            <person name="Alain K."/>
        </authorList>
    </citation>
    <scope>NUCLEOTIDE SEQUENCE [LARGE SCALE GENOMIC DNA]</scope>
    <source>
        <strain evidence="4">CDGS</strain>
    </source>
</reference>
<organism evidence="3 4">
    <name type="scientific">Thermococcus piezophilus</name>
    <dbReference type="NCBI Taxonomy" id="1712654"/>
    <lineage>
        <taxon>Archaea</taxon>
        <taxon>Methanobacteriati</taxon>
        <taxon>Methanobacteriota</taxon>
        <taxon>Thermococci</taxon>
        <taxon>Thermococcales</taxon>
        <taxon>Thermococcaceae</taxon>
        <taxon>Thermococcus</taxon>
    </lineage>
</organism>
<dbReference type="STRING" id="1712654.A7C91_03005"/>
<dbReference type="KEGG" id="tpie:A7C91_03005"/>
<sequence length="229" mass="25498">MGVKSIVDVNNAEFVLTNLGKDRPIQWYSVGQPQAIEGTDWIVTVLDINIIDQRAIITVKNAATGVESDPITLEKSVPVYLYPVNGPLQYGTAYPGRADLVLTLVDTFIGINNNPYATIQAVTDRETETYWMWRGKNNFKINATGLEPGNYTYQVLLNLTNGNEIRLPERRVTLLGEPVATLKILSRPSNASVYIDGNYRGMTPLTLEIPSGNHPLHSRERDTKLTPQQ</sequence>
<dbReference type="EMBL" id="CP015520">
    <property type="protein sequence ID" value="ANF22264.1"/>
    <property type="molecule type" value="Genomic_DNA"/>
</dbReference>
<dbReference type="OrthoDB" id="92388at2157"/>
<name>A0A172WFQ3_9EURY</name>
<dbReference type="RefSeq" id="WP_068664790.1">
    <property type="nucleotide sequence ID" value="NZ_CP015520.1"/>
</dbReference>
<dbReference type="Proteomes" id="UP000076969">
    <property type="component" value="Chromosome"/>
</dbReference>